<accession>W2UKM1</accession>
<dbReference type="PANTHER" id="PTHR33991:SF1">
    <property type="entry name" value="DNA REPAIR PROTEIN RECO"/>
    <property type="match status" value="1"/>
</dbReference>
<organism evidence="9 10">
    <name type="scientific">Zhouia amylolytica AD3</name>
    <dbReference type="NCBI Taxonomy" id="1286632"/>
    <lineage>
        <taxon>Bacteria</taxon>
        <taxon>Pseudomonadati</taxon>
        <taxon>Bacteroidota</taxon>
        <taxon>Flavobacteriia</taxon>
        <taxon>Flavobacteriales</taxon>
        <taxon>Flavobacteriaceae</taxon>
        <taxon>Zhouia</taxon>
    </lineage>
</organism>
<dbReference type="Pfam" id="PF11967">
    <property type="entry name" value="RecO_N"/>
    <property type="match status" value="1"/>
</dbReference>
<dbReference type="InterPro" id="IPR012340">
    <property type="entry name" value="NA-bd_OB-fold"/>
</dbReference>
<evidence type="ECO:0000256" key="7">
    <source>
        <dbReference type="HAMAP-Rule" id="MF_00201"/>
    </source>
</evidence>
<evidence type="ECO:0000256" key="2">
    <source>
        <dbReference type="ARBA" id="ARBA00021310"/>
    </source>
</evidence>
<dbReference type="PATRIC" id="fig|1286632.3.peg.2479"/>
<dbReference type="InterPro" id="IPR022572">
    <property type="entry name" value="DNA_rep/recomb_RecO_N"/>
</dbReference>
<dbReference type="SUPFAM" id="SSF57863">
    <property type="entry name" value="ArfGap/RecO-like zinc finger"/>
    <property type="match status" value="1"/>
</dbReference>
<dbReference type="PANTHER" id="PTHR33991">
    <property type="entry name" value="DNA REPAIR PROTEIN RECO"/>
    <property type="match status" value="1"/>
</dbReference>
<dbReference type="Gene3D" id="1.20.1440.120">
    <property type="entry name" value="Recombination protein O, C-terminal domain"/>
    <property type="match status" value="1"/>
</dbReference>
<dbReference type="Gene3D" id="2.40.50.140">
    <property type="entry name" value="Nucleic acid-binding proteins"/>
    <property type="match status" value="1"/>
</dbReference>
<dbReference type="InterPro" id="IPR003717">
    <property type="entry name" value="RecO"/>
</dbReference>
<evidence type="ECO:0000256" key="6">
    <source>
        <dbReference type="ARBA" id="ARBA00033409"/>
    </source>
</evidence>
<dbReference type="HAMAP" id="MF_00201">
    <property type="entry name" value="RecO"/>
    <property type="match status" value="1"/>
</dbReference>
<reference evidence="9 10" key="2">
    <citation type="journal article" date="2016" name="Genome Announc.">
        <title>Draft Genome Sequence of Zhouia amylolytica AD3, Isolated from Tidal Flat Sediment.</title>
        <authorList>
            <person name="Jia B."/>
            <person name="Jin H.M."/>
            <person name="Lee H.J."/>
            <person name="Jeon C.O."/>
        </authorList>
    </citation>
    <scope>NUCLEOTIDE SEQUENCE [LARGE SCALE GENOMIC DNA]</scope>
    <source>
        <strain evidence="9 10">AD3</strain>
    </source>
</reference>
<keyword evidence="10" id="KW-1185">Reference proteome</keyword>
<evidence type="ECO:0000313" key="9">
    <source>
        <dbReference type="EMBL" id="ETN94544.1"/>
    </source>
</evidence>
<evidence type="ECO:0000256" key="3">
    <source>
        <dbReference type="ARBA" id="ARBA00022763"/>
    </source>
</evidence>
<dbReference type="EMBL" id="AYXY01000023">
    <property type="protein sequence ID" value="ETN94544.1"/>
    <property type="molecule type" value="Genomic_DNA"/>
</dbReference>
<dbReference type="Proteomes" id="UP000018850">
    <property type="component" value="Unassembled WGS sequence"/>
</dbReference>
<reference evidence="10" key="1">
    <citation type="submission" date="2013-11" db="EMBL/GenBank/DDBJ databases">
        <title>Draft genome sequence from a member of Zhouia, isolated tidal flat.</title>
        <authorList>
            <person name="Jin H."/>
            <person name="Jeon C.O."/>
        </authorList>
    </citation>
    <scope>NUCLEOTIDE SEQUENCE [LARGE SCALE GENOMIC DNA]</scope>
    <source>
        <strain evidence="10">AD3</strain>
    </source>
</reference>
<dbReference type="GO" id="GO:0006310">
    <property type="term" value="P:DNA recombination"/>
    <property type="evidence" value="ECO:0007669"/>
    <property type="project" value="UniProtKB-UniRule"/>
</dbReference>
<name>W2UKM1_9FLAO</name>
<dbReference type="InterPro" id="IPR037278">
    <property type="entry name" value="ARFGAP/RecO"/>
</dbReference>
<keyword evidence="4 7" id="KW-0233">DNA recombination</keyword>
<evidence type="ECO:0000256" key="4">
    <source>
        <dbReference type="ARBA" id="ARBA00023172"/>
    </source>
</evidence>
<dbReference type="Pfam" id="PF02565">
    <property type="entry name" value="RecO_C"/>
    <property type="match status" value="1"/>
</dbReference>
<comment type="similarity">
    <text evidence="1 7">Belongs to the RecO family.</text>
</comment>
<sequence length="239" mass="27853">MLVTTKAIVLSAIKYSDTSLIVKCYTESEGVKSYMLKGVLAAKRGKLKASYFQPLTQLEIVANHRGKGTLERLSEVRVLYYFQSIHIDIIKNSIVFFLSETLASVLQEEEENKSMFKFIESSIQWLDTHEEVANFHIFFLLKLSRYLGFQPYEIMEDAKYFDLQEAEYTSIKPKHSYLSEDQLQLFNAFLGSDYDTFVYIRASKATRKELLKAIIRFYQFHLHGFREPKSLDVLDQLFG</sequence>
<dbReference type="RefSeq" id="WP_038267165.1">
    <property type="nucleotide sequence ID" value="NZ_AYXY01000023.1"/>
</dbReference>
<feature type="domain" description="DNA replication/recombination mediator RecO N-terminal" evidence="8">
    <location>
        <begin position="1"/>
        <end position="81"/>
    </location>
</feature>
<dbReference type="AlphaFoldDB" id="W2UKM1"/>
<proteinExistence type="inferred from homology"/>
<keyword evidence="3 7" id="KW-0227">DNA damage</keyword>
<evidence type="ECO:0000256" key="5">
    <source>
        <dbReference type="ARBA" id="ARBA00023204"/>
    </source>
</evidence>
<gene>
    <name evidence="7" type="primary">recO</name>
    <name evidence="9" type="ORF">P278_24870</name>
</gene>
<dbReference type="eggNOG" id="COG1381">
    <property type="taxonomic scope" value="Bacteria"/>
</dbReference>
<comment type="function">
    <text evidence="7">Involved in DNA repair and RecF pathway recombination.</text>
</comment>
<evidence type="ECO:0000313" key="10">
    <source>
        <dbReference type="Proteomes" id="UP000018850"/>
    </source>
</evidence>
<evidence type="ECO:0000259" key="8">
    <source>
        <dbReference type="Pfam" id="PF11967"/>
    </source>
</evidence>
<evidence type="ECO:0000256" key="1">
    <source>
        <dbReference type="ARBA" id="ARBA00007452"/>
    </source>
</evidence>
<dbReference type="NCBIfam" id="TIGR00613">
    <property type="entry name" value="reco"/>
    <property type="match status" value="1"/>
</dbReference>
<keyword evidence="5 7" id="KW-0234">DNA repair</keyword>
<dbReference type="STRING" id="376730.SAMN04487906_1714"/>
<dbReference type="GO" id="GO:0006302">
    <property type="term" value="P:double-strand break repair"/>
    <property type="evidence" value="ECO:0007669"/>
    <property type="project" value="TreeGrafter"/>
</dbReference>
<dbReference type="InterPro" id="IPR042242">
    <property type="entry name" value="RecO_C"/>
</dbReference>
<protein>
    <recommendedName>
        <fullName evidence="2 7">DNA repair protein RecO</fullName>
    </recommendedName>
    <alternativeName>
        <fullName evidence="6 7">Recombination protein O</fullName>
    </alternativeName>
</protein>
<dbReference type="GO" id="GO:0043590">
    <property type="term" value="C:bacterial nucleoid"/>
    <property type="evidence" value="ECO:0007669"/>
    <property type="project" value="TreeGrafter"/>
</dbReference>
<comment type="caution">
    <text evidence="9">The sequence shown here is derived from an EMBL/GenBank/DDBJ whole genome shotgun (WGS) entry which is preliminary data.</text>
</comment>
<dbReference type="SUPFAM" id="SSF50249">
    <property type="entry name" value="Nucleic acid-binding proteins"/>
    <property type="match status" value="1"/>
</dbReference>